<dbReference type="STRING" id="1527444.ucyna2_00003"/>
<gene>
    <name evidence="1" type="ORF">ucyna2_00003</name>
</gene>
<protein>
    <submittedName>
        <fullName evidence="1">Uncharacterized protein</fullName>
    </submittedName>
</protein>
<evidence type="ECO:0000313" key="2">
    <source>
        <dbReference type="Proteomes" id="UP000028922"/>
    </source>
</evidence>
<dbReference type="AlphaFoldDB" id="A0A086CID3"/>
<sequence>MFTLYLLKYHPEIILKGLLFSQYKNSFSLYGQFYFFENMII</sequence>
<evidence type="ECO:0000313" key="1">
    <source>
        <dbReference type="EMBL" id="KFF41947.1"/>
    </source>
</evidence>
<name>A0A086CID3_9CHRO</name>
<reference evidence="1 2" key="1">
    <citation type="submission" date="2014-08" db="EMBL/GenBank/DDBJ databases">
        <title>Comparative genomics reveals surprising divergence of two closely related strains of uncultivated UCYN-A cyanobacteria.</title>
        <authorList>
            <person name="Bombar D."/>
            <person name="Heller P."/>
            <person name="Sanchez-Baracaldo P."/>
            <person name="Carter B.J."/>
            <person name="Zert J.P."/>
        </authorList>
    </citation>
    <scope>NUCLEOTIDE SEQUENCE [LARGE SCALE GENOMIC DNA]</scope>
</reference>
<proteinExistence type="predicted"/>
<accession>A0A086CID3</accession>
<organism evidence="1 2">
    <name type="scientific">Candidatus Atelocyanobacterium thalassa isolate SIO64986</name>
    <dbReference type="NCBI Taxonomy" id="1527444"/>
    <lineage>
        <taxon>Bacteria</taxon>
        <taxon>Bacillati</taxon>
        <taxon>Cyanobacteriota</taxon>
        <taxon>Cyanophyceae</taxon>
        <taxon>Oscillatoriophycideae</taxon>
        <taxon>Chroococcales</taxon>
        <taxon>Aphanothecaceae</taxon>
        <taxon>Candidatus Atelocyanobacterium</taxon>
        <taxon>Candidatus Atelocyanobacterium thalassae</taxon>
    </lineage>
</organism>
<dbReference type="Proteomes" id="UP000028922">
    <property type="component" value="Unassembled WGS sequence"/>
</dbReference>
<dbReference type="EMBL" id="JPSP01000001">
    <property type="protein sequence ID" value="KFF41947.1"/>
    <property type="molecule type" value="Genomic_DNA"/>
</dbReference>
<comment type="caution">
    <text evidence="1">The sequence shown here is derived from an EMBL/GenBank/DDBJ whole genome shotgun (WGS) entry which is preliminary data.</text>
</comment>